<dbReference type="RefSeq" id="WP_235849792.1">
    <property type="nucleotide sequence ID" value="NZ_AP022605.1"/>
</dbReference>
<dbReference type="InterPro" id="IPR050641">
    <property type="entry name" value="RIFMO-like"/>
</dbReference>
<dbReference type="GO" id="GO:0016709">
    <property type="term" value="F:oxidoreductase activity, acting on paired donors, with incorporation or reduction of molecular oxygen, NAD(P)H as one donor, and incorporation of one atom of oxygen"/>
    <property type="evidence" value="ECO:0007669"/>
    <property type="project" value="UniProtKB-ARBA"/>
</dbReference>
<dbReference type="EMBL" id="AP022605">
    <property type="protein sequence ID" value="BBZ07542.1"/>
    <property type="molecule type" value="Genomic_DNA"/>
</dbReference>
<feature type="compositionally biased region" description="Polar residues" evidence="4">
    <location>
        <begin position="407"/>
        <end position="421"/>
    </location>
</feature>
<evidence type="ECO:0000256" key="3">
    <source>
        <dbReference type="ARBA" id="ARBA00022827"/>
    </source>
</evidence>
<gene>
    <name evidence="6" type="ORF">MDOR_17110</name>
</gene>
<proteinExistence type="predicted"/>
<dbReference type="Proteomes" id="UP000467201">
    <property type="component" value="Chromosome"/>
</dbReference>
<feature type="region of interest" description="Disordered" evidence="4">
    <location>
        <begin position="500"/>
        <end position="547"/>
    </location>
</feature>
<name>A0A7I7VSD4_9MYCO</name>
<feature type="compositionally biased region" description="Polar residues" evidence="4">
    <location>
        <begin position="510"/>
        <end position="526"/>
    </location>
</feature>
<dbReference type="Gene3D" id="3.50.50.60">
    <property type="entry name" value="FAD/NAD(P)-binding domain"/>
    <property type="match status" value="1"/>
</dbReference>
<dbReference type="SUPFAM" id="SSF51905">
    <property type="entry name" value="FAD/NAD(P)-binding domain"/>
    <property type="match status" value="1"/>
</dbReference>
<dbReference type="PRINTS" id="PR00420">
    <property type="entry name" value="RNGMNOXGNASE"/>
</dbReference>
<evidence type="ECO:0000256" key="1">
    <source>
        <dbReference type="ARBA" id="ARBA00001974"/>
    </source>
</evidence>
<dbReference type="AlphaFoldDB" id="A0A7I7VSD4"/>
<protein>
    <recommendedName>
        <fullName evidence="5">FAD-binding domain-containing protein</fullName>
    </recommendedName>
</protein>
<dbReference type="Gene3D" id="3.30.70.2450">
    <property type="match status" value="1"/>
</dbReference>
<feature type="region of interest" description="Disordered" evidence="4">
    <location>
        <begin position="403"/>
        <end position="425"/>
    </location>
</feature>
<evidence type="ECO:0000259" key="5">
    <source>
        <dbReference type="Pfam" id="PF01494"/>
    </source>
</evidence>
<feature type="region of interest" description="Disordered" evidence="4">
    <location>
        <begin position="452"/>
        <end position="477"/>
    </location>
</feature>
<keyword evidence="2" id="KW-0285">Flavoprotein</keyword>
<accession>A0A7I7VSD4</accession>
<dbReference type="Pfam" id="PF01494">
    <property type="entry name" value="FAD_binding_3"/>
    <property type="match status" value="1"/>
</dbReference>
<sequence>MRVDDLPVVDTEVLVVGAGPTGLMAGVVLNRRGVPAVVADRKAGPIRESRALAVQARTMEVYDQLGVADTVLEKAYPASRIQVGGSGGGGPDLVALQDGATRFPGIQIFEQSRNEEVLVAALTAGNGDIQWRHRLIDLVDHTATPGGRVEALLEDAAGGLLRIRARWCIGADGTASAVRRELNLPFEGTTDEATFWVADVRDVSGVPDQALNFRPGKRTFAAVFPLGPEGHVRLLGLADKDAITEDEALATVRAEFGLTHGTVEWFSTYRVHHRVAARFRVGSVFLAGDAARVHSPVGGQGMNTGLQDAHNLAVPARFAAPARKPMLHVPAHWAWQAGWTALWDNVIGLLDRATPRRLTRPVSPCPPCHPRPDPTRGPRNRKSWYKPADHACAHARHSAAFQGNHADGTSMSTNIRSSAPASSGVRAASATRCARATAASWLACPKVNSRKKIPNVDGAYTSSNTRGVPPARSTLPSSMLSAPQAIAAMIEVSLPTGFTAPERTRVDGRSTCSPINSESPVRSASSAPEPIPQPTADSVRRRPPSPP</sequence>
<evidence type="ECO:0000256" key="4">
    <source>
        <dbReference type="SAM" id="MobiDB-lite"/>
    </source>
</evidence>
<evidence type="ECO:0000256" key="2">
    <source>
        <dbReference type="ARBA" id="ARBA00022630"/>
    </source>
</evidence>
<comment type="cofactor">
    <cofactor evidence="1">
        <name>FAD</name>
        <dbReference type="ChEBI" id="CHEBI:57692"/>
    </cofactor>
</comment>
<dbReference type="KEGG" id="mdr:MDOR_17110"/>
<evidence type="ECO:0000313" key="6">
    <source>
        <dbReference type="EMBL" id="BBZ07542.1"/>
    </source>
</evidence>
<dbReference type="InterPro" id="IPR002938">
    <property type="entry name" value="FAD-bd"/>
</dbReference>
<dbReference type="PANTHER" id="PTHR43004">
    <property type="entry name" value="TRK SYSTEM POTASSIUM UPTAKE PROTEIN"/>
    <property type="match status" value="1"/>
</dbReference>
<reference evidence="6 7" key="1">
    <citation type="journal article" date="2019" name="Emerg. Microbes Infect.">
        <title>Comprehensive subspecies identification of 175 nontuberculous mycobacteria species based on 7547 genomic profiles.</title>
        <authorList>
            <person name="Matsumoto Y."/>
            <person name="Kinjo T."/>
            <person name="Motooka D."/>
            <person name="Nabeya D."/>
            <person name="Jung N."/>
            <person name="Uechi K."/>
            <person name="Horii T."/>
            <person name="Iida T."/>
            <person name="Fujita J."/>
            <person name="Nakamura S."/>
        </authorList>
    </citation>
    <scope>NUCLEOTIDE SEQUENCE [LARGE SCALE GENOMIC DNA]</scope>
    <source>
        <strain evidence="6 7">JCM 12405</strain>
    </source>
</reference>
<evidence type="ECO:0000313" key="7">
    <source>
        <dbReference type="Proteomes" id="UP000467201"/>
    </source>
</evidence>
<keyword evidence="3" id="KW-0274">FAD</keyword>
<dbReference type="InterPro" id="IPR036188">
    <property type="entry name" value="FAD/NAD-bd_sf"/>
</dbReference>
<feature type="region of interest" description="Disordered" evidence="4">
    <location>
        <begin position="358"/>
        <end position="384"/>
    </location>
</feature>
<organism evidence="6 7">
    <name type="scientific">Mycolicibacterium doricum</name>
    <dbReference type="NCBI Taxonomy" id="126673"/>
    <lineage>
        <taxon>Bacteria</taxon>
        <taxon>Bacillati</taxon>
        <taxon>Actinomycetota</taxon>
        <taxon>Actinomycetes</taxon>
        <taxon>Mycobacteriales</taxon>
        <taxon>Mycobacteriaceae</taxon>
        <taxon>Mycolicibacterium</taxon>
    </lineage>
</organism>
<dbReference type="GO" id="GO:0071949">
    <property type="term" value="F:FAD binding"/>
    <property type="evidence" value="ECO:0007669"/>
    <property type="project" value="InterPro"/>
</dbReference>
<feature type="domain" description="FAD-binding" evidence="5">
    <location>
        <begin position="10"/>
        <end position="313"/>
    </location>
</feature>
<dbReference type="PANTHER" id="PTHR43004:SF19">
    <property type="entry name" value="BINDING MONOOXYGENASE, PUTATIVE (JCVI)-RELATED"/>
    <property type="match status" value="1"/>
</dbReference>